<reference evidence="5 6" key="1">
    <citation type="submission" date="2019-07" db="EMBL/GenBank/DDBJ databases">
        <title>Whole genome shotgun sequence of Thiobacillus plumbophilus NBRC 107929.</title>
        <authorList>
            <person name="Hosoyama A."/>
            <person name="Uohara A."/>
            <person name="Ohji S."/>
            <person name="Ichikawa N."/>
        </authorList>
    </citation>
    <scope>NUCLEOTIDE SEQUENCE [LARGE SCALE GENOMIC DNA]</scope>
    <source>
        <strain evidence="5 6">NBRC 107929</strain>
    </source>
</reference>
<sequence>MQMENECTIQLYAASRWHDVANTALLGPAQLGWRTPTYTGYDAEWALEHAGARDAWALGSRFPVSLAPQKFNHWPVFLIDMLPQGYGRGELLRQLKLPETLESAGDWPLLLAGAGNPIGHLRIKEAAQWLQDRSGPVRGFTDTVVAERSEDFMHYLSLHGLFVAGSSGVQGEWPKLLMTRAKDGLLYLDHTLPDSEGVEHFIVKFGRGANEQLATILRQEAPYMTIAAHLGVRVHAPLTLRERALFIPRFDRARVDGQLVRLGQESLAALTGRAGFGVVPSHDEACVKLAEVCSDPQAEILEYLRRDIANIAFGNTDNHARNTAIQRDFDGRIRLTPVFDFAPMYLHPDGLARRIRWEDKENVTQDWNAVLGWVAETCELKRGKLVAGLQAMVNPLLDVAENGKAFGLEPAVHQYLEPGIRAQARALEALH</sequence>
<organism evidence="5 6">
    <name type="scientific">Sulfuriferula plumbiphila</name>
    <dbReference type="NCBI Taxonomy" id="171865"/>
    <lineage>
        <taxon>Bacteria</taxon>
        <taxon>Pseudomonadati</taxon>
        <taxon>Pseudomonadota</taxon>
        <taxon>Betaproteobacteria</taxon>
        <taxon>Nitrosomonadales</taxon>
        <taxon>Sulfuricellaceae</taxon>
        <taxon>Sulfuriferula</taxon>
    </lineage>
</organism>
<evidence type="ECO:0000256" key="2">
    <source>
        <dbReference type="ARBA" id="ARBA00022679"/>
    </source>
</evidence>
<dbReference type="InterPro" id="IPR016869">
    <property type="entry name" value="UCP028135_HipA-like"/>
</dbReference>
<evidence type="ECO:0000256" key="1">
    <source>
        <dbReference type="ARBA" id="ARBA00010164"/>
    </source>
</evidence>
<dbReference type="Proteomes" id="UP000321337">
    <property type="component" value="Unassembled WGS sequence"/>
</dbReference>
<dbReference type="PANTHER" id="PTHR37419">
    <property type="entry name" value="SERINE/THREONINE-PROTEIN KINASE TOXIN HIPA"/>
    <property type="match status" value="1"/>
</dbReference>
<keyword evidence="6" id="KW-1185">Reference proteome</keyword>
<dbReference type="PANTHER" id="PTHR37419:SF8">
    <property type="entry name" value="TOXIN YJJJ"/>
    <property type="match status" value="1"/>
</dbReference>
<evidence type="ECO:0000259" key="4">
    <source>
        <dbReference type="Pfam" id="PF07804"/>
    </source>
</evidence>
<name>A0A512L730_9PROT</name>
<protein>
    <submittedName>
        <fullName evidence="5">Phosphatidylinositol kinase</fullName>
    </submittedName>
</protein>
<proteinExistence type="inferred from homology"/>
<accession>A0A512L730</accession>
<gene>
    <name evidence="5" type="ORF">TPL01_13950</name>
</gene>
<feature type="domain" description="HipA-like C-terminal" evidence="4">
    <location>
        <begin position="169"/>
        <end position="369"/>
    </location>
</feature>
<dbReference type="EMBL" id="BKAD01000012">
    <property type="protein sequence ID" value="GEP30257.1"/>
    <property type="molecule type" value="Genomic_DNA"/>
</dbReference>
<dbReference type="GO" id="GO:0004674">
    <property type="term" value="F:protein serine/threonine kinase activity"/>
    <property type="evidence" value="ECO:0007669"/>
    <property type="project" value="TreeGrafter"/>
</dbReference>
<keyword evidence="2" id="KW-0808">Transferase</keyword>
<dbReference type="InterPro" id="IPR012893">
    <property type="entry name" value="HipA-like_C"/>
</dbReference>
<dbReference type="GO" id="GO:0005829">
    <property type="term" value="C:cytosol"/>
    <property type="evidence" value="ECO:0007669"/>
    <property type="project" value="TreeGrafter"/>
</dbReference>
<dbReference type="AlphaFoldDB" id="A0A512L730"/>
<comment type="similarity">
    <text evidence="1">Belongs to the HipA Ser/Thr kinase family.</text>
</comment>
<evidence type="ECO:0000313" key="6">
    <source>
        <dbReference type="Proteomes" id="UP000321337"/>
    </source>
</evidence>
<evidence type="ECO:0000313" key="5">
    <source>
        <dbReference type="EMBL" id="GEP30257.1"/>
    </source>
</evidence>
<evidence type="ECO:0000256" key="3">
    <source>
        <dbReference type="ARBA" id="ARBA00022777"/>
    </source>
</evidence>
<keyword evidence="3 5" id="KW-0418">Kinase</keyword>
<comment type="caution">
    <text evidence="5">The sequence shown here is derived from an EMBL/GenBank/DDBJ whole genome shotgun (WGS) entry which is preliminary data.</text>
</comment>
<dbReference type="InterPro" id="IPR052028">
    <property type="entry name" value="HipA_Ser/Thr_kinase"/>
</dbReference>
<dbReference type="Pfam" id="PF07804">
    <property type="entry name" value="HipA_C"/>
    <property type="match status" value="1"/>
</dbReference>
<dbReference type="PIRSF" id="PIRSF028135">
    <property type="entry name" value="UCP028135_HipA-like"/>
    <property type="match status" value="1"/>
</dbReference>